<proteinExistence type="predicted"/>
<dbReference type="KEGG" id="chih:GWR21_07250"/>
<sequence length="50" mass="5483">MIKTGFGGGKKLPVAIHGLLSEDEAIAAASEQEIWREIGQRGFVYESTYK</sequence>
<evidence type="ECO:0000313" key="1">
    <source>
        <dbReference type="EMBL" id="QHS59388.1"/>
    </source>
</evidence>
<protein>
    <submittedName>
        <fullName evidence="1">Uncharacterized protein</fullName>
    </submittedName>
</protein>
<dbReference type="EMBL" id="CP048113">
    <property type="protein sequence ID" value="QHS59388.1"/>
    <property type="molecule type" value="Genomic_DNA"/>
</dbReference>
<reference evidence="1 2" key="1">
    <citation type="submission" date="2020-01" db="EMBL/GenBank/DDBJ databases">
        <title>Complete genome sequence of Chitinophaga sp. H33E-04 isolated from quinoa roots.</title>
        <authorList>
            <person name="Weon H.-Y."/>
            <person name="Lee S.A."/>
        </authorList>
    </citation>
    <scope>NUCLEOTIDE SEQUENCE [LARGE SCALE GENOMIC DNA]</scope>
    <source>
        <strain evidence="1 2">H33E-04</strain>
    </source>
</reference>
<gene>
    <name evidence="1" type="ORF">GWR21_07250</name>
</gene>
<name>A0A6B9ZAT0_9BACT</name>
<dbReference type="Proteomes" id="UP000476411">
    <property type="component" value="Chromosome"/>
</dbReference>
<dbReference type="AlphaFoldDB" id="A0A6B9ZAT0"/>
<accession>A0A6B9ZAT0</accession>
<dbReference type="RefSeq" id="WP_162331085.1">
    <property type="nucleotide sequence ID" value="NZ_CP048113.1"/>
</dbReference>
<keyword evidence="2" id="KW-1185">Reference proteome</keyword>
<evidence type="ECO:0000313" key="2">
    <source>
        <dbReference type="Proteomes" id="UP000476411"/>
    </source>
</evidence>
<organism evidence="1 2">
    <name type="scientific">Chitinophaga agri</name>
    <dbReference type="NCBI Taxonomy" id="2703787"/>
    <lineage>
        <taxon>Bacteria</taxon>
        <taxon>Pseudomonadati</taxon>
        <taxon>Bacteroidota</taxon>
        <taxon>Chitinophagia</taxon>
        <taxon>Chitinophagales</taxon>
        <taxon>Chitinophagaceae</taxon>
        <taxon>Chitinophaga</taxon>
    </lineage>
</organism>